<dbReference type="EMBL" id="ONZQ02000004">
    <property type="protein sequence ID" value="SPO00614.1"/>
    <property type="molecule type" value="Genomic_DNA"/>
</dbReference>
<accession>A0AAE8SU69</accession>
<evidence type="ECO:0000256" key="5">
    <source>
        <dbReference type="SAM" id="MobiDB-lite"/>
    </source>
</evidence>
<dbReference type="GO" id="GO:0003747">
    <property type="term" value="F:translation release factor activity"/>
    <property type="evidence" value="ECO:0007669"/>
    <property type="project" value="InterPro"/>
</dbReference>
<feature type="compositionally biased region" description="Basic residues" evidence="5">
    <location>
        <begin position="112"/>
        <end position="124"/>
    </location>
</feature>
<keyword evidence="8" id="KW-1185">Reference proteome</keyword>
<sequence length="158" mass="17898">MTPHFLRLTWSILPRPASFRLFTTSAALSKTILPPRPKHPPEHEIEEAFVKGSGPGGQKILKHIPTGIVVKSQATRSRSENRKIARNILAGRLDELYNGSESRAAVIADVKQRKRASAAKKSRRKDWAKTWKRKGEWKEEKKNKAKDKDKGKGKGKRQ</sequence>
<evidence type="ECO:0000313" key="8">
    <source>
        <dbReference type="Proteomes" id="UP001187682"/>
    </source>
</evidence>
<feature type="region of interest" description="Disordered" evidence="5">
    <location>
        <begin position="109"/>
        <end position="158"/>
    </location>
</feature>
<feature type="domain" description="Prokaryotic-type class I peptide chain release factors" evidence="6">
    <location>
        <begin position="41"/>
        <end position="125"/>
    </location>
</feature>
<comment type="similarity">
    <text evidence="2">Belongs to the prokaryotic/mitochondrial release factor family.</text>
</comment>
<dbReference type="SUPFAM" id="SSF75620">
    <property type="entry name" value="Release factor"/>
    <property type="match status" value="1"/>
</dbReference>
<feature type="compositionally biased region" description="Basic and acidic residues" evidence="5">
    <location>
        <begin position="125"/>
        <end position="152"/>
    </location>
</feature>
<evidence type="ECO:0000259" key="6">
    <source>
        <dbReference type="Pfam" id="PF00472"/>
    </source>
</evidence>
<evidence type="ECO:0000256" key="4">
    <source>
        <dbReference type="ARBA" id="ARBA00023128"/>
    </source>
</evidence>
<dbReference type="GO" id="GO:0005739">
    <property type="term" value="C:mitochondrion"/>
    <property type="evidence" value="ECO:0007669"/>
    <property type="project" value="UniProtKB-SubCell"/>
</dbReference>
<evidence type="ECO:0000256" key="3">
    <source>
        <dbReference type="ARBA" id="ARBA00022946"/>
    </source>
</evidence>
<gene>
    <name evidence="7" type="ORF">DNG_03363</name>
</gene>
<comment type="caution">
    <text evidence="7">The sequence shown here is derived from an EMBL/GenBank/DDBJ whole genome shotgun (WGS) entry which is preliminary data.</text>
</comment>
<dbReference type="Gene3D" id="3.30.160.20">
    <property type="match status" value="1"/>
</dbReference>
<dbReference type="PANTHER" id="PTHR46203:SF1">
    <property type="entry name" value="MITOCHONDRIAL TRANSLATION RELEASE FACTOR IN RESCUE"/>
    <property type="match status" value="1"/>
</dbReference>
<dbReference type="InterPro" id="IPR052405">
    <property type="entry name" value="Mito_Transl_Release_Factor"/>
</dbReference>
<evidence type="ECO:0000256" key="1">
    <source>
        <dbReference type="ARBA" id="ARBA00004173"/>
    </source>
</evidence>
<dbReference type="GO" id="GO:0032543">
    <property type="term" value="P:mitochondrial translation"/>
    <property type="evidence" value="ECO:0007669"/>
    <property type="project" value="UniProtKB-ARBA"/>
</dbReference>
<keyword evidence="3" id="KW-0809">Transit peptide</keyword>
<dbReference type="AlphaFoldDB" id="A0AAE8SU69"/>
<name>A0AAE8SU69_9PEZI</name>
<keyword evidence="4" id="KW-0496">Mitochondrion</keyword>
<proteinExistence type="inferred from homology"/>
<dbReference type="PANTHER" id="PTHR46203">
    <property type="entry name" value="PROBABLE PEPTIDE CHAIN RELEASE FACTOR C12ORF65"/>
    <property type="match status" value="1"/>
</dbReference>
<organism evidence="7 8">
    <name type="scientific">Cephalotrichum gorgonifer</name>
    <dbReference type="NCBI Taxonomy" id="2041049"/>
    <lineage>
        <taxon>Eukaryota</taxon>
        <taxon>Fungi</taxon>
        <taxon>Dikarya</taxon>
        <taxon>Ascomycota</taxon>
        <taxon>Pezizomycotina</taxon>
        <taxon>Sordariomycetes</taxon>
        <taxon>Hypocreomycetidae</taxon>
        <taxon>Microascales</taxon>
        <taxon>Microascaceae</taxon>
        <taxon>Cephalotrichum</taxon>
    </lineage>
</organism>
<dbReference type="Proteomes" id="UP001187682">
    <property type="component" value="Unassembled WGS sequence"/>
</dbReference>
<dbReference type="InterPro" id="IPR045853">
    <property type="entry name" value="Pep_chain_release_fac_I_sf"/>
</dbReference>
<dbReference type="Pfam" id="PF00472">
    <property type="entry name" value="RF-1"/>
    <property type="match status" value="1"/>
</dbReference>
<dbReference type="InterPro" id="IPR000352">
    <property type="entry name" value="Pep_chain_release_fac_I"/>
</dbReference>
<comment type="subcellular location">
    <subcellularLocation>
        <location evidence="1">Mitochondrion</location>
    </subcellularLocation>
</comment>
<evidence type="ECO:0000256" key="2">
    <source>
        <dbReference type="ARBA" id="ARBA00010835"/>
    </source>
</evidence>
<protein>
    <recommendedName>
        <fullName evidence="6">Prokaryotic-type class I peptide chain release factors domain-containing protein</fullName>
    </recommendedName>
</protein>
<evidence type="ECO:0000313" key="7">
    <source>
        <dbReference type="EMBL" id="SPO00614.1"/>
    </source>
</evidence>
<reference evidence="7" key="1">
    <citation type="submission" date="2018-03" db="EMBL/GenBank/DDBJ databases">
        <authorList>
            <person name="Guldener U."/>
        </authorList>
    </citation>
    <scope>NUCLEOTIDE SEQUENCE</scope>
</reference>